<proteinExistence type="predicted"/>
<evidence type="ECO:0000256" key="1">
    <source>
        <dbReference type="SAM" id="Phobius"/>
    </source>
</evidence>
<sequence length="180" mass="21126">MVNTVFIISLDILKVLTPFIIAIGVYLLWHKQKEKEVVASEAKNSLTILNSMLAKKVDFFTAIYDIEELFKVSLTANEEFDRKLKSLHTELLDLAGELEHSLHFICDAKNNNELRSEFVQRLTVIVDCIKDLEWNYRVENLSLNYIYHELQEKKKKSSYEISEGIQYFKLKLVNFALYRN</sequence>
<dbReference type="EMBL" id="PISJ01000013">
    <property type="protein sequence ID" value="PKF33388.1"/>
    <property type="molecule type" value="Genomic_DNA"/>
</dbReference>
<evidence type="ECO:0000313" key="3">
    <source>
        <dbReference type="Proteomes" id="UP000233553"/>
    </source>
</evidence>
<dbReference type="AlphaFoldDB" id="A0A2N0WEU3"/>
<evidence type="ECO:0000313" key="2">
    <source>
        <dbReference type="EMBL" id="PKF33388.1"/>
    </source>
</evidence>
<keyword evidence="1" id="KW-0472">Membrane</keyword>
<organism evidence="2 3">
    <name type="scientific">Acinetobacter proteolyticus</name>
    <dbReference type="NCBI Taxonomy" id="1776741"/>
    <lineage>
        <taxon>Bacteria</taxon>
        <taxon>Pseudomonadati</taxon>
        <taxon>Pseudomonadota</taxon>
        <taxon>Gammaproteobacteria</taxon>
        <taxon>Moraxellales</taxon>
        <taxon>Moraxellaceae</taxon>
        <taxon>Acinetobacter</taxon>
    </lineage>
</organism>
<feature type="transmembrane region" description="Helical" evidence="1">
    <location>
        <begin position="6"/>
        <end position="29"/>
    </location>
</feature>
<dbReference type="Proteomes" id="UP000233553">
    <property type="component" value="Unassembled WGS sequence"/>
</dbReference>
<keyword evidence="1" id="KW-1133">Transmembrane helix</keyword>
<gene>
    <name evidence="2" type="ORF">CW311_11320</name>
</gene>
<accession>A0A2N0WEU3</accession>
<name>A0A2N0WEU3_9GAMM</name>
<dbReference type="RefSeq" id="WP_101236566.1">
    <property type="nucleotide sequence ID" value="NZ_PISJ01000013.1"/>
</dbReference>
<protein>
    <submittedName>
        <fullName evidence="2">Uncharacterized protein</fullName>
    </submittedName>
</protein>
<reference evidence="2 3" key="1">
    <citation type="submission" date="2017-12" db="EMBL/GenBank/DDBJ databases">
        <title>Draft Genome sequences of multiple microbial strains isolated from spacecraft associated surfaces.</title>
        <authorList>
            <person name="Seuylemezian A."/>
            <person name="Vaishampayan P."/>
            <person name="Venkateswaran K."/>
        </authorList>
    </citation>
    <scope>NUCLEOTIDE SEQUENCE [LARGE SCALE GENOMIC DNA]</scope>
    <source>
        <strain evidence="2 3">2P01AA</strain>
    </source>
</reference>
<keyword evidence="1" id="KW-0812">Transmembrane</keyword>
<comment type="caution">
    <text evidence="2">The sequence shown here is derived from an EMBL/GenBank/DDBJ whole genome shotgun (WGS) entry which is preliminary data.</text>
</comment>